<dbReference type="RefSeq" id="WP_012281894.1">
    <property type="nucleotide sequence ID" value="NC_010337.2"/>
</dbReference>
<evidence type="ECO:0000256" key="7">
    <source>
        <dbReference type="ARBA" id="ARBA00093797"/>
    </source>
</evidence>
<accession>B0TH37</accession>
<comment type="subcellular location">
    <subcellularLocation>
        <location evidence="1">Cytoplasm</location>
        <location evidence="1">Cytosol</location>
    </subcellularLocation>
</comment>
<evidence type="ECO:0000256" key="5">
    <source>
        <dbReference type="ARBA" id="ARBA00093765"/>
    </source>
</evidence>
<keyword evidence="9" id="KW-1185">Reference proteome</keyword>
<evidence type="ECO:0000256" key="1">
    <source>
        <dbReference type="ARBA" id="ARBA00004514"/>
    </source>
</evidence>
<dbReference type="AlphaFoldDB" id="B0TH37"/>
<comment type="function">
    <text evidence="5">May act as an export chaperone for the filament capping protein FliD.</text>
</comment>
<dbReference type="Proteomes" id="UP000008550">
    <property type="component" value="Chromosome"/>
</dbReference>
<evidence type="ECO:0000256" key="2">
    <source>
        <dbReference type="ARBA" id="ARBA00022490"/>
    </source>
</evidence>
<keyword evidence="4" id="KW-0143">Chaperone</keyword>
<dbReference type="OrthoDB" id="1682824at2"/>
<dbReference type="Pfam" id="PF05400">
    <property type="entry name" value="FliT"/>
    <property type="match status" value="1"/>
</dbReference>
<dbReference type="HOGENOM" id="CLU_1882886_0_0_9"/>
<organism evidence="8 9">
    <name type="scientific">Heliobacterium modesticaldum (strain ATCC 51547 / Ice1)</name>
    <dbReference type="NCBI Taxonomy" id="498761"/>
    <lineage>
        <taxon>Bacteria</taxon>
        <taxon>Bacillati</taxon>
        <taxon>Bacillota</taxon>
        <taxon>Clostridia</taxon>
        <taxon>Eubacteriales</taxon>
        <taxon>Heliobacteriaceae</taxon>
        <taxon>Heliomicrobium</taxon>
    </lineage>
</organism>
<dbReference type="EMBL" id="CP000930">
    <property type="protein sequence ID" value="ABZ83362.1"/>
    <property type="molecule type" value="Genomic_DNA"/>
</dbReference>
<proteinExistence type="inferred from homology"/>
<evidence type="ECO:0000256" key="6">
    <source>
        <dbReference type="ARBA" id="ARBA00093785"/>
    </source>
</evidence>
<protein>
    <recommendedName>
        <fullName evidence="7">Flagellar protein FliT</fullName>
    </recommendedName>
</protein>
<sequence length="135" mass="16323">MDKDFFAANDKQKPRGCRDDEERCDASRLWGDYLFLTTQMLTVLRRNDGEMFNEMLEQRQQLQIRIDACVRQQAASQESVQSEQEAQWMEIVRLNRDIKEELLRQMQEVKRQMDTVGAYDRMETNHLENRFDQRR</sequence>
<name>B0TH37_HELMI</name>
<gene>
    <name evidence="8" type="ORF">HM1_1212</name>
</gene>
<dbReference type="STRING" id="498761.HM1_1212"/>
<reference evidence="8 9" key="1">
    <citation type="journal article" date="2008" name="J. Bacteriol.">
        <title>The genome of Heliobacterium modesticaldum, a phototrophic representative of the Firmicutes containing the simplest photosynthetic apparatus.</title>
        <authorList>
            <person name="Sattley W.M."/>
            <person name="Madigan M.T."/>
            <person name="Swingley W.D."/>
            <person name="Cheung P.C."/>
            <person name="Clocksin K.M."/>
            <person name="Conrad A.L."/>
            <person name="Dejesa L.C."/>
            <person name="Honchak B.M."/>
            <person name="Jung D.O."/>
            <person name="Karbach L.E."/>
            <person name="Kurdoglu A."/>
            <person name="Lahiri S."/>
            <person name="Mastrian S.D."/>
            <person name="Page L.E."/>
            <person name="Taylor H.L."/>
            <person name="Wang Z.T."/>
            <person name="Raymond J."/>
            <person name="Chen M."/>
            <person name="Blankenship R.E."/>
            <person name="Touchman J.W."/>
        </authorList>
    </citation>
    <scope>NUCLEOTIDE SEQUENCE [LARGE SCALE GENOMIC DNA]</scope>
    <source>
        <strain evidence="9">ATCC 51547 / Ice1</strain>
    </source>
</reference>
<dbReference type="KEGG" id="hmo:HM1_1212"/>
<evidence type="ECO:0000256" key="4">
    <source>
        <dbReference type="ARBA" id="ARBA00023186"/>
    </source>
</evidence>
<evidence type="ECO:0000313" key="9">
    <source>
        <dbReference type="Proteomes" id="UP000008550"/>
    </source>
</evidence>
<dbReference type="InterPro" id="IPR008622">
    <property type="entry name" value="FliT"/>
</dbReference>
<evidence type="ECO:0000256" key="3">
    <source>
        <dbReference type="ARBA" id="ARBA00022795"/>
    </source>
</evidence>
<keyword evidence="2" id="KW-0963">Cytoplasm</keyword>
<evidence type="ECO:0000313" key="8">
    <source>
        <dbReference type="EMBL" id="ABZ83362.1"/>
    </source>
</evidence>
<keyword evidence="3" id="KW-1005">Bacterial flagellum biogenesis</keyword>
<comment type="similarity">
    <text evidence="6">Belongs to the bacillales FliT family.</text>
</comment>